<dbReference type="RefSeq" id="WP_307517327.1">
    <property type="nucleotide sequence ID" value="NZ_JAUSZI010000001.1"/>
</dbReference>
<dbReference type="PROSITE" id="PS50901">
    <property type="entry name" value="FTSK"/>
    <property type="match status" value="1"/>
</dbReference>
<keyword evidence="3" id="KW-1133">Transmembrane helix</keyword>
<dbReference type="InterPro" id="IPR027417">
    <property type="entry name" value="P-loop_NTPase"/>
</dbReference>
<sequence>MQTRRVTWRADPPQTRQADPASTAEIPETTRARGPFRVLATGRRRDMSKKKQQVSAGEDLYGQTAGGIGGLAVVFGILAAIKDKLGLNWPATVLLTAGTLVALGYGAWQARSRLLALLAKEPAQKTSTAPAQDAAAGDGPAREEQLTQALVASKAIGRGQYVRADESVVTPLPHVLGNRYEFKVPVGLTYRHVAAKAGEVAGALGATRLRTQVERGEPSERDVDMTVLAQPPFTDPFTPPTREMILAHDGIPFAHSMTGELVGIDDFTKGALFVAGMTQTGKSTLTIALITCAYIAYGPELDVYLIEGKPGALVRFEKLAVRYESSSRTAVFDSMVCELLQKQQDRYELDNEAMRERRPKPRHRQILFIADEVADYYVSDGSKEAIKEKARLVKNSSELVRKGLECGITVVMMTQRPSDRAVPVEVRDQFKRRICLYVSGKGSAQVALGSDYFKTESPIHPALMDASIQGQGVYFDGVASKLVRGIRFKDDFIWEVVDDILARKEKRIEAAPDTPVKKAIAIMHERGVDFIRSKDLGPELGIHESNPGKLGLELKELLRVGPEATNKGRGYKLTALKQAALSDS</sequence>
<dbReference type="SUPFAM" id="SSF52540">
    <property type="entry name" value="P-loop containing nucleoside triphosphate hydrolases"/>
    <property type="match status" value="1"/>
</dbReference>
<evidence type="ECO:0000259" key="4">
    <source>
        <dbReference type="PROSITE" id="PS50901"/>
    </source>
</evidence>
<keyword evidence="6" id="KW-1185">Reference proteome</keyword>
<feature type="region of interest" description="Disordered" evidence="2">
    <location>
        <begin position="1"/>
        <end position="32"/>
    </location>
</feature>
<dbReference type="Proteomes" id="UP001230328">
    <property type="component" value="Unassembled WGS sequence"/>
</dbReference>
<evidence type="ECO:0000256" key="2">
    <source>
        <dbReference type="SAM" id="MobiDB-lite"/>
    </source>
</evidence>
<protein>
    <submittedName>
        <fullName evidence="5">S-DNA-T family DNA segregation ATPase FtsK/SpoIIIE</fullName>
    </submittedName>
</protein>
<keyword evidence="3" id="KW-0472">Membrane</keyword>
<proteinExistence type="predicted"/>
<feature type="domain" description="FtsK" evidence="4">
    <location>
        <begin position="259"/>
        <end position="445"/>
    </location>
</feature>
<keyword evidence="1" id="KW-0547">Nucleotide-binding</keyword>
<dbReference type="EMBL" id="JAUSZI010000001">
    <property type="protein sequence ID" value="MDQ1022468.1"/>
    <property type="molecule type" value="Genomic_DNA"/>
</dbReference>
<name>A0ABU0SFY2_9ACTN</name>
<feature type="binding site" evidence="1">
    <location>
        <begin position="276"/>
        <end position="283"/>
    </location>
    <ligand>
        <name>ATP</name>
        <dbReference type="ChEBI" id="CHEBI:30616"/>
    </ligand>
</feature>
<evidence type="ECO:0000313" key="6">
    <source>
        <dbReference type="Proteomes" id="UP001230328"/>
    </source>
</evidence>
<accession>A0ABU0SFY2</accession>
<dbReference type="Gene3D" id="3.40.50.300">
    <property type="entry name" value="P-loop containing nucleotide triphosphate hydrolases"/>
    <property type="match status" value="1"/>
</dbReference>
<gene>
    <name evidence="5" type="ORF">QF035_000050</name>
</gene>
<evidence type="ECO:0000256" key="1">
    <source>
        <dbReference type="PROSITE-ProRule" id="PRU00289"/>
    </source>
</evidence>
<feature type="transmembrane region" description="Helical" evidence="3">
    <location>
        <begin position="87"/>
        <end position="108"/>
    </location>
</feature>
<evidence type="ECO:0000313" key="5">
    <source>
        <dbReference type="EMBL" id="MDQ1022468.1"/>
    </source>
</evidence>
<reference evidence="5 6" key="1">
    <citation type="submission" date="2023-07" db="EMBL/GenBank/DDBJ databases">
        <title>Comparative genomics of wheat-associated soil bacteria to identify genetic determinants of phenazine resistance.</title>
        <authorList>
            <person name="Mouncey N."/>
        </authorList>
    </citation>
    <scope>NUCLEOTIDE SEQUENCE [LARGE SCALE GENOMIC DNA]</scope>
    <source>
        <strain evidence="5 6">V2I4</strain>
    </source>
</reference>
<dbReference type="InterPro" id="IPR002543">
    <property type="entry name" value="FtsK_dom"/>
</dbReference>
<keyword evidence="3" id="KW-0812">Transmembrane</keyword>
<keyword evidence="1" id="KW-0067">ATP-binding</keyword>
<comment type="caution">
    <text evidence="5">The sequence shown here is derived from an EMBL/GenBank/DDBJ whole genome shotgun (WGS) entry which is preliminary data.</text>
</comment>
<evidence type="ECO:0000256" key="3">
    <source>
        <dbReference type="SAM" id="Phobius"/>
    </source>
</evidence>
<organism evidence="5 6">
    <name type="scientific">Streptomyces umbrinus</name>
    <dbReference type="NCBI Taxonomy" id="67370"/>
    <lineage>
        <taxon>Bacteria</taxon>
        <taxon>Bacillati</taxon>
        <taxon>Actinomycetota</taxon>
        <taxon>Actinomycetes</taxon>
        <taxon>Kitasatosporales</taxon>
        <taxon>Streptomycetaceae</taxon>
        <taxon>Streptomyces</taxon>
        <taxon>Streptomyces phaeochromogenes group</taxon>
    </lineage>
</organism>
<dbReference type="Pfam" id="PF01580">
    <property type="entry name" value="FtsK_SpoIIIE"/>
    <property type="match status" value="1"/>
</dbReference>